<dbReference type="Proteomes" id="UP000297910">
    <property type="component" value="Unassembled WGS sequence"/>
</dbReference>
<gene>
    <name evidence="1" type="ORF">BPAE_0277g00100</name>
</gene>
<organism evidence="1 2">
    <name type="scientific">Botrytis paeoniae</name>
    <dbReference type="NCBI Taxonomy" id="278948"/>
    <lineage>
        <taxon>Eukaryota</taxon>
        <taxon>Fungi</taxon>
        <taxon>Dikarya</taxon>
        <taxon>Ascomycota</taxon>
        <taxon>Pezizomycotina</taxon>
        <taxon>Leotiomycetes</taxon>
        <taxon>Helotiales</taxon>
        <taxon>Sclerotiniaceae</taxon>
        <taxon>Botrytis</taxon>
    </lineage>
</organism>
<dbReference type="EMBL" id="PQXI01000276">
    <property type="protein sequence ID" value="TGO20659.1"/>
    <property type="molecule type" value="Genomic_DNA"/>
</dbReference>
<dbReference type="AlphaFoldDB" id="A0A4Z1FBG4"/>
<evidence type="ECO:0000313" key="1">
    <source>
        <dbReference type="EMBL" id="TGO20659.1"/>
    </source>
</evidence>
<protein>
    <submittedName>
        <fullName evidence="1">Uncharacterized protein</fullName>
    </submittedName>
</protein>
<proteinExistence type="predicted"/>
<name>A0A4Z1FBG4_9HELO</name>
<keyword evidence="2" id="KW-1185">Reference proteome</keyword>
<sequence>MSEHVADDEKPTQVIRDYGTPNLLYKFYVPLMSNLDKEKLESIKADVEAWFAFETGKTEGQVHGRLGDKELPADSAVASRVRRTKSLIVTVVRRAPRGIVHNSNRPLGPTLDDDVHERVYEELKSHYITHGSLPEEFSFVLKSAILITSTKSPEHQYLSTNVQYNYDAVRKIFTPAVLWHDC</sequence>
<evidence type="ECO:0000313" key="2">
    <source>
        <dbReference type="Proteomes" id="UP000297910"/>
    </source>
</evidence>
<comment type="caution">
    <text evidence="1">The sequence shown here is derived from an EMBL/GenBank/DDBJ whole genome shotgun (WGS) entry which is preliminary data.</text>
</comment>
<reference evidence="1 2" key="1">
    <citation type="submission" date="2017-12" db="EMBL/GenBank/DDBJ databases">
        <title>Comparative genomics of Botrytis spp.</title>
        <authorList>
            <person name="Valero-Jimenez C.A."/>
            <person name="Tapia P."/>
            <person name="Veloso J."/>
            <person name="Silva-Moreno E."/>
            <person name="Staats M."/>
            <person name="Valdes J.H."/>
            <person name="Van Kan J.A.L."/>
        </authorList>
    </citation>
    <scope>NUCLEOTIDE SEQUENCE [LARGE SCALE GENOMIC DNA]</scope>
    <source>
        <strain evidence="1 2">Bp0003</strain>
    </source>
</reference>
<accession>A0A4Z1FBG4</accession>